<sequence>MYAEAGRWDEADRIRKLMNLRSVKKNPGCSWVQTQDEIHGFITGERLFQSTIPLSEDATQTIRSCLNLHQGHVSLEVWNIMANSAFVIV</sequence>
<protein>
    <submittedName>
        <fullName evidence="1">Pentatricopeptide repeat-containing protein</fullName>
    </submittedName>
</protein>
<reference evidence="1" key="2">
    <citation type="journal article" date="2024" name="Plant">
        <title>Genomic evolution and insights into agronomic trait innovations of Sesamum species.</title>
        <authorList>
            <person name="Miao H."/>
            <person name="Wang L."/>
            <person name="Qu L."/>
            <person name="Liu H."/>
            <person name="Sun Y."/>
            <person name="Le M."/>
            <person name="Wang Q."/>
            <person name="Wei S."/>
            <person name="Zheng Y."/>
            <person name="Lin W."/>
            <person name="Duan Y."/>
            <person name="Cao H."/>
            <person name="Xiong S."/>
            <person name="Wang X."/>
            <person name="Wei L."/>
            <person name="Li C."/>
            <person name="Ma Q."/>
            <person name="Ju M."/>
            <person name="Zhao R."/>
            <person name="Li G."/>
            <person name="Mu C."/>
            <person name="Tian Q."/>
            <person name="Mei H."/>
            <person name="Zhang T."/>
            <person name="Gao T."/>
            <person name="Zhang H."/>
        </authorList>
    </citation>
    <scope>NUCLEOTIDE SEQUENCE</scope>
    <source>
        <strain evidence="1">KEN1</strain>
    </source>
</reference>
<organism evidence="1">
    <name type="scientific">Sesamum latifolium</name>
    <dbReference type="NCBI Taxonomy" id="2727402"/>
    <lineage>
        <taxon>Eukaryota</taxon>
        <taxon>Viridiplantae</taxon>
        <taxon>Streptophyta</taxon>
        <taxon>Embryophyta</taxon>
        <taxon>Tracheophyta</taxon>
        <taxon>Spermatophyta</taxon>
        <taxon>Magnoliopsida</taxon>
        <taxon>eudicotyledons</taxon>
        <taxon>Gunneridae</taxon>
        <taxon>Pentapetalae</taxon>
        <taxon>asterids</taxon>
        <taxon>lamiids</taxon>
        <taxon>Lamiales</taxon>
        <taxon>Pedaliaceae</taxon>
        <taxon>Sesamum</taxon>
    </lineage>
</organism>
<evidence type="ECO:0000313" key="1">
    <source>
        <dbReference type="EMBL" id="KAL0460908.1"/>
    </source>
</evidence>
<dbReference type="InterPro" id="IPR046848">
    <property type="entry name" value="E_motif"/>
</dbReference>
<proteinExistence type="predicted"/>
<comment type="caution">
    <text evidence="1">The sequence shown here is derived from an EMBL/GenBank/DDBJ whole genome shotgun (WGS) entry which is preliminary data.</text>
</comment>
<name>A0AAW2Y546_9LAMI</name>
<dbReference type="EMBL" id="JACGWN010000002">
    <property type="protein sequence ID" value="KAL0460908.1"/>
    <property type="molecule type" value="Genomic_DNA"/>
</dbReference>
<dbReference type="AlphaFoldDB" id="A0AAW2Y546"/>
<gene>
    <name evidence="1" type="ORF">Slati_0718000</name>
</gene>
<accession>A0AAW2Y546</accession>
<dbReference type="Pfam" id="PF20431">
    <property type="entry name" value="E_motif"/>
    <property type="match status" value="1"/>
</dbReference>
<reference evidence="1" key="1">
    <citation type="submission" date="2020-06" db="EMBL/GenBank/DDBJ databases">
        <authorList>
            <person name="Li T."/>
            <person name="Hu X."/>
            <person name="Zhang T."/>
            <person name="Song X."/>
            <person name="Zhang H."/>
            <person name="Dai N."/>
            <person name="Sheng W."/>
            <person name="Hou X."/>
            <person name="Wei L."/>
        </authorList>
    </citation>
    <scope>NUCLEOTIDE SEQUENCE</scope>
    <source>
        <strain evidence="1">KEN1</strain>
        <tissue evidence="1">Leaf</tissue>
    </source>
</reference>